<dbReference type="Gene3D" id="1.20.1070.10">
    <property type="entry name" value="Rhodopsin 7-helix transmembrane proteins"/>
    <property type="match status" value="1"/>
</dbReference>
<protein>
    <recommendedName>
        <fullName evidence="6">G-protein coupled receptors family 2 profile 2 domain-containing protein</fullName>
    </recommendedName>
</protein>
<feature type="transmembrane region" description="Helical" evidence="5">
    <location>
        <begin position="71"/>
        <end position="92"/>
    </location>
</feature>
<feature type="transmembrane region" description="Helical" evidence="5">
    <location>
        <begin position="280"/>
        <end position="305"/>
    </location>
</feature>
<dbReference type="PROSITE" id="PS50261">
    <property type="entry name" value="G_PROTEIN_RECEP_F2_4"/>
    <property type="match status" value="1"/>
</dbReference>
<feature type="domain" description="G-protein coupled receptors family 2 profile 2" evidence="6">
    <location>
        <begin position="34"/>
        <end position="219"/>
    </location>
</feature>
<dbReference type="GO" id="GO:0007166">
    <property type="term" value="P:cell surface receptor signaling pathway"/>
    <property type="evidence" value="ECO:0007669"/>
    <property type="project" value="InterPro"/>
</dbReference>
<sequence>METLYTGHIHGFPPTANISYSALSTTWGSQGGLIALGVVLGSSVSLVGLAFAFITYSLFSDLKSLSGTTLLSLLATLFMSQLLFVIGVGGVQDAELCLSLSLALLFMKLASLCWLCCCCHHALVMFRTNTSLNHNPEPNMGKALFNYSIISWGFPLLMLGVAAAFKYKEQEIKINGAQVIAQIVNELNGDNHCWLMEGSAYVWGFLMPSIVLLFSGFYLACQGGGAIKIAAALQVDSRAKNKLVKKRGLQIELFFKILVILSSVTSLGAIASIWDVVELWSIYSIAQGVQGLIISLLVSCNCKVLKLYSVHRSHKTRRGTYRNLKDGDGGRYGVLSVTNPNYEDIVHTVNLADDNLSSLTNMSYKEGIFVDRLENSASPPLDGAFIGELSTSLPIHDLPEKPLPISV</sequence>
<evidence type="ECO:0000256" key="4">
    <source>
        <dbReference type="ARBA" id="ARBA00023136"/>
    </source>
</evidence>
<keyword evidence="4 5" id="KW-0472">Membrane</keyword>
<evidence type="ECO:0000313" key="8">
    <source>
        <dbReference type="Proteomes" id="UP000075880"/>
    </source>
</evidence>
<dbReference type="GO" id="GO:0004930">
    <property type="term" value="F:G protein-coupled receptor activity"/>
    <property type="evidence" value="ECO:0007669"/>
    <property type="project" value="InterPro"/>
</dbReference>
<dbReference type="InterPro" id="IPR053231">
    <property type="entry name" value="GPCR_LN-TM7"/>
</dbReference>
<evidence type="ECO:0000256" key="2">
    <source>
        <dbReference type="ARBA" id="ARBA00022692"/>
    </source>
</evidence>
<keyword evidence="3 5" id="KW-1133">Transmembrane helix</keyword>
<feature type="transmembrane region" description="Helical" evidence="5">
    <location>
        <begin position="33"/>
        <end position="59"/>
    </location>
</feature>
<feature type="transmembrane region" description="Helical" evidence="5">
    <location>
        <begin position="253"/>
        <end position="274"/>
    </location>
</feature>
<evidence type="ECO:0000313" key="7">
    <source>
        <dbReference type="EnsemblMetazoa" id="ENSAATROPP005666"/>
    </source>
</evidence>
<dbReference type="InterPro" id="IPR017981">
    <property type="entry name" value="GPCR_2-like_7TM"/>
</dbReference>
<evidence type="ECO:0000256" key="5">
    <source>
        <dbReference type="SAM" id="Phobius"/>
    </source>
</evidence>
<dbReference type="Proteomes" id="UP000075880">
    <property type="component" value="Unassembled WGS sequence"/>
</dbReference>
<dbReference type="Pfam" id="PF00002">
    <property type="entry name" value="7tm_2"/>
    <property type="match status" value="1"/>
</dbReference>
<keyword evidence="8" id="KW-1185">Reference proteome</keyword>
<keyword evidence="2 5" id="KW-0812">Transmembrane</keyword>
<evidence type="ECO:0000256" key="3">
    <source>
        <dbReference type="ARBA" id="ARBA00022989"/>
    </source>
</evidence>
<reference evidence="7" key="1">
    <citation type="submission" date="2024-04" db="UniProtKB">
        <authorList>
            <consortium name="EnsemblMetazoa"/>
        </authorList>
    </citation>
    <scope>IDENTIFICATION</scope>
    <source>
        <strain evidence="7">EBRO</strain>
    </source>
</reference>
<organism evidence="7 8">
    <name type="scientific">Anopheles atroparvus</name>
    <name type="common">European mosquito</name>
    <dbReference type="NCBI Taxonomy" id="41427"/>
    <lineage>
        <taxon>Eukaryota</taxon>
        <taxon>Metazoa</taxon>
        <taxon>Ecdysozoa</taxon>
        <taxon>Arthropoda</taxon>
        <taxon>Hexapoda</taxon>
        <taxon>Insecta</taxon>
        <taxon>Pterygota</taxon>
        <taxon>Neoptera</taxon>
        <taxon>Endopterygota</taxon>
        <taxon>Diptera</taxon>
        <taxon>Nematocera</taxon>
        <taxon>Culicoidea</taxon>
        <taxon>Culicidae</taxon>
        <taxon>Anophelinae</taxon>
        <taxon>Anopheles</taxon>
    </lineage>
</organism>
<dbReference type="GO" id="GO:0016020">
    <property type="term" value="C:membrane"/>
    <property type="evidence" value="ECO:0007669"/>
    <property type="project" value="UniProtKB-SubCell"/>
</dbReference>
<dbReference type="InterPro" id="IPR000832">
    <property type="entry name" value="GPCR_2_secretin-like"/>
</dbReference>
<name>A0AAG5D366_ANOAO</name>
<feature type="transmembrane region" description="Helical" evidence="5">
    <location>
        <begin position="98"/>
        <end position="123"/>
    </location>
</feature>
<evidence type="ECO:0000259" key="6">
    <source>
        <dbReference type="PROSITE" id="PS50261"/>
    </source>
</evidence>
<evidence type="ECO:0000256" key="1">
    <source>
        <dbReference type="ARBA" id="ARBA00004141"/>
    </source>
</evidence>
<dbReference type="AlphaFoldDB" id="A0AAG5D366"/>
<dbReference type="EnsemblMetazoa" id="ENSAATROPT006218">
    <property type="protein sequence ID" value="ENSAATROPP005666"/>
    <property type="gene ID" value="ENSAATROPG005032"/>
</dbReference>
<comment type="subcellular location">
    <subcellularLocation>
        <location evidence="1">Membrane</location>
        <topology evidence="1">Multi-pass membrane protein</topology>
    </subcellularLocation>
</comment>
<dbReference type="PANTHER" id="PTHR45902:SF2">
    <property type="entry name" value="G-PROTEIN COUPLED RECEPTORS FAMILY 2 PROFILE 2 DOMAIN-CONTAINING PROTEIN"/>
    <property type="match status" value="1"/>
</dbReference>
<proteinExistence type="predicted"/>
<dbReference type="PANTHER" id="PTHR45902">
    <property type="entry name" value="LATROPHILIN RECEPTOR-LIKE PROTEIN A"/>
    <property type="match status" value="1"/>
</dbReference>
<feature type="transmembrane region" description="Helical" evidence="5">
    <location>
        <begin position="144"/>
        <end position="165"/>
    </location>
</feature>
<accession>A0AAG5D366</accession>
<feature type="transmembrane region" description="Helical" evidence="5">
    <location>
        <begin position="200"/>
        <end position="220"/>
    </location>
</feature>